<evidence type="ECO:0000313" key="3">
    <source>
        <dbReference type="Proteomes" id="UP000821837"/>
    </source>
</evidence>
<dbReference type="InterPro" id="IPR012337">
    <property type="entry name" value="RNaseH-like_sf"/>
</dbReference>
<sequence length="436" mass="49426">MKEDSLLRLRQSFAISHVAYVAANHNWQKAETRIIEAAIRTAYKRAMGLQHHTSTEHMLALGVHNTLEEIIEAQQTAQYHRLAQTRTGRAILNRIGKTVSYMSPKEATPLPQDVIRRIRIPPIPKHMHPQNDHERRRARAIALTKNHRDDPHAYYVDVAKYPHMKNAYAAAVLRASTGEITSAGSIRCKTPAQAEEYAIALAMHTTGCHTRLSDANSAVINYSHDSVHPTTTRVLTALTQHGRMTNNVTIKWFPAHTGDLNEPDGPNRNEEADREAHALTRRGLPSLPLESEPATDPNSEDVNYAITQYGEVLQWYRASRIKYPPPHRDLTRNEATTLRQLQARAIWTPVLAKYICPEIYHTDTCQRCGRARATQNHILWECLPPPPNTQNGQIPEEIDEKITSEEYETQRDIVRHVLELLGLQKPGTTDRSQDVS</sequence>
<proteinExistence type="predicted"/>
<dbReference type="Proteomes" id="UP000821837">
    <property type="component" value="Unassembled WGS sequence"/>
</dbReference>
<feature type="compositionally biased region" description="Basic and acidic residues" evidence="1">
    <location>
        <begin position="265"/>
        <end position="278"/>
    </location>
</feature>
<gene>
    <name evidence="2" type="ORF">HPB52_002661</name>
</gene>
<accession>A0A9D4PBW8</accession>
<dbReference type="GO" id="GO:0003676">
    <property type="term" value="F:nucleic acid binding"/>
    <property type="evidence" value="ECO:0007669"/>
    <property type="project" value="InterPro"/>
</dbReference>
<dbReference type="EMBL" id="JABSTV010001255">
    <property type="protein sequence ID" value="KAH7935016.1"/>
    <property type="molecule type" value="Genomic_DNA"/>
</dbReference>
<reference evidence="2" key="1">
    <citation type="journal article" date="2020" name="Cell">
        <title>Large-Scale Comparative Analyses of Tick Genomes Elucidate Their Genetic Diversity and Vector Capacities.</title>
        <authorList>
            <consortium name="Tick Genome and Microbiome Consortium (TIGMIC)"/>
            <person name="Jia N."/>
            <person name="Wang J."/>
            <person name="Shi W."/>
            <person name="Du L."/>
            <person name="Sun Y."/>
            <person name="Zhan W."/>
            <person name="Jiang J.F."/>
            <person name="Wang Q."/>
            <person name="Zhang B."/>
            <person name="Ji P."/>
            <person name="Bell-Sakyi L."/>
            <person name="Cui X.M."/>
            <person name="Yuan T.T."/>
            <person name="Jiang B.G."/>
            <person name="Yang W.F."/>
            <person name="Lam T.T."/>
            <person name="Chang Q.C."/>
            <person name="Ding S.J."/>
            <person name="Wang X.J."/>
            <person name="Zhu J.G."/>
            <person name="Ruan X.D."/>
            <person name="Zhao L."/>
            <person name="Wei J.T."/>
            <person name="Ye R.Z."/>
            <person name="Que T.C."/>
            <person name="Du C.H."/>
            <person name="Zhou Y.H."/>
            <person name="Cheng J.X."/>
            <person name="Dai P.F."/>
            <person name="Guo W.B."/>
            <person name="Han X.H."/>
            <person name="Huang E.J."/>
            <person name="Li L.F."/>
            <person name="Wei W."/>
            <person name="Gao Y.C."/>
            <person name="Liu J.Z."/>
            <person name="Shao H.Z."/>
            <person name="Wang X."/>
            <person name="Wang C.C."/>
            <person name="Yang T.C."/>
            <person name="Huo Q.B."/>
            <person name="Li W."/>
            <person name="Chen H.Y."/>
            <person name="Chen S.E."/>
            <person name="Zhou L.G."/>
            <person name="Ni X.B."/>
            <person name="Tian J.H."/>
            <person name="Sheng Y."/>
            <person name="Liu T."/>
            <person name="Pan Y.S."/>
            <person name="Xia L.Y."/>
            <person name="Li J."/>
            <person name="Zhao F."/>
            <person name="Cao W.C."/>
        </authorList>
    </citation>
    <scope>NUCLEOTIDE SEQUENCE</scope>
    <source>
        <strain evidence="2">Rsan-2018</strain>
    </source>
</reference>
<dbReference type="InterPro" id="IPR036397">
    <property type="entry name" value="RNaseH_sf"/>
</dbReference>
<protein>
    <recommendedName>
        <fullName evidence="4">Tick transposon</fullName>
    </recommendedName>
</protein>
<evidence type="ECO:0000313" key="2">
    <source>
        <dbReference type="EMBL" id="KAH7935016.1"/>
    </source>
</evidence>
<dbReference type="SUPFAM" id="SSF53098">
    <property type="entry name" value="Ribonuclease H-like"/>
    <property type="match status" value="1"/>
</dbReference>
<comment type="caution">
    <text evidence="2">The sequence shown here is derived from an EMBL/GenBank/DDBJ whole genome shotgun (WGS) entry which is preliminary data.</text>
</comment>
<evidence type="ECO:0008006" key="4">
    <source>
        <dbReference type="Google" id="ProtNLM"/>
    </source>
</evidence>
<name>A0A9D4PBW8_RHISA</name>
<organism evidence="2 3">
    <name type="scientific">Rhipicephalus sanguineus</name>
    <name type="common">Brown dog tick</name>
    <name type="synonym">Ixodes sanguineus</name>
    <dbReference type="NCBI Taxonomy" id="34632"/>
    <lineage>
        <taxon>Eukaryota</taxon>
        <taxon>Metazoa</taxon>
        <taxon>Ecdysozoa</taxon>
        <taxon>Arthropoda</taxon>
        <taxon>Chelicerata</taxon>
        <taxon>Arachnida</taxon>
        <taxon>Acari</taxon>
        <taxon>Parasitiformes</taxon>
        <taxon>Ixodida</taxon>
        <taxon>Ixodoidea</taxon>
        <taxon>Ixodidae</taxon>
        <taxon>Rhipicephalinae</taxon>
        <taxon>Rhipicephalus</taxon>
        <taxon>Rhipicephalus</taxon>
    </lineage>
</organism>
<dbReference type="VEuPathDB" id="VectorBase:RSAN_026691"/>
<keyword evidence="3" id="KW-1185">Reference proteome</keyword>
<dbReference type="Gene3D" id="3.30.420.10">
    <property type="entry name" value="Ribonuclease H-like superfamily/Ribonuclease H"/>
    <property type="match status" value="1"/>
</dbReference>
<evidence type="ECO:0000256" key="1">
    <source>
        <dbReference type="SAM" id="MobiDB-lite"/>
    </source>
</evidence>
<reference evidence="2" key="2">
    <citation type="submission" date="2021-09" db="EMBL/GenBank/DDBJ databases">
        <authorList>
            <person name="Jia N."/>
            <person name="Wang J."/>
            <person name="Shi W."/>
            <person name="Du L."/>
            <person name="Sun Y."/>
            <person name="Zhan W."/>
            <person name="Jiang J."/>
            <person name="Wang Q."/>
            <person name="Zhang B."/>
            <person name="Ji P."/>
            <person name="Sakyi L.B."/>
            <person name="Cui X."/>
            <person name="Yuan T."/>
            <person name="Jiang B."/>
            <person name="Yang W."/>
            <person name="Lam T.T.-Y."/>
            <person name="Chang Q."/>
            <person name="Ding S."/>
            <person name="Wang X."/>
            <person name="Zhu J."/>
            <person name="Ruan X."/>
            <person name="Zhao L."/>
            <person name="Wei J."/>
            <person name="Que T."/>
            <person name="Du C."/>
            <person name="Cheng J."/>
            <person name="Dai P."/>
            <person name="Han X."/>
            <person name="Huang E."/>
            <person name="Gao Y."/>
            <person name="Liu J."/>
            <person name="Shao H."/>
            <person name="Ye R."/>
            <person name="Li L."/>
            <person name="Wei W."/>
            <person name="Wang X."/>
            <person name="Wang C."/>
            <person name="Huo Q."/>
            <person name="Li W."/>
            <person name="Guo W."/>
            <person name="Chen H."/>
            <person name="Chen S."/>
            <person name="Zhou L."/>
            <person name="Zhou L."/>
            <person name="Ni X."/>
            <person name="Tian J."/>
            <person name="Zhou Y."/>
            <person name="Sheng Y."/>
            <person name="Liu T."/>
            <person name="Pan Y."/>
            <person name="Xia L."/>
            <person name="Li J."/>
            <person name="Zhao F."/>
            <person name="Cao W."/>
        </authorList>
    </citation>
    <scope>NUCLEOTIDE SEQUENCE</scope>
    <source>
        <strain evidence="2">Rsan-2018</strain>
        <tissue evidence="2">Larvae</tissue>
    </source>
</reference>
<dbReference type="AlphaFoldDB" id="A0A9D4PBW8"/>
<feature type="region of interest" description="Disordered" evidence="1">
    <location>
        <begin position="255"/>
        <end position="300"/>
    </location>
</feature>